<keyword evidence="1" id="KW-0732">Signal</keyword>
<dbReference type="Proteomes" id="UP001055167">
    <property type="component" value="Unassembled WGS sequence"/>
</dbReference>
<keyword evidence="3" id="KW-1185">Reference proteome</keyword>
<comment type="caution">
    <text evidence="2">The sequence shown here is derived from an EMBL/GenBank/DDBJ whole genome shotgun (WGS) entry which is preliminary data.</text>
</comment>
<evidence type="ECO:0000256" key="1">
    <source>
        <dbReference type="SAM" id="SignalP"/>
    </source>
</evidence>
<feature type="signal peptide" evidence="1">
    <location>
        <begin position="1"/>
        <end position="25"/>
    </location>
</feature>
<dbReference type="EMBL" id="BPQH01000002">
    <property type="protein sequence ID" value="GJD48011.1"/>
    <property type="molecule type" value="Genomic_DNA"/>
</dbReference>
<feature type="chain" id="PRO_5045079811" evidence="1">
    <location>
        <begin position="26"/>
        <end position="175"/>
    </location>
</feature>
<name>A0ABQ4QSH3_9HYPH</name>
<reference evidence="2" key="2">
    <citation type="submission" date="2021-08" db="EMBL/GenBank/DDBJ databases">
        <authorList>
            <person name="Tani A."/>
            <person name="Ola A."/>
            <person name="Ogura Y."/>
            <person name="Katsura K."/>
            <person name="Hayashi T."/>
        </authorList>
    </citation>
    <scope>NUCLEOTIDE SEQUENCE</scope>
    <source>
        <strain evidence="2">KCTC 52305</strain>
    </source>
</reference>
<evidence type="ECO:0000313" key="2">
    <source>
        <dbReference type="EMBL" id="GJD48011.1"/>
    </source>
</evidence>
<sequence>MKALGSRAACVLGAAIAATLSPALAGDNTTFAALPQTGRSGDTTWNMPWQLTPASQASVAQGENTIVSYVPGYGFMRGTMQALRFIYTPLPVGRGRNETVDACQTVVASAAAALGAVRVEASSAGPQTRTPEGYVAPVAFRILYARNTGSENLEVRAGVLSCKVDRAGKILDATA</sequence>
<organism evidence="2 3">
    <name type="scientific">Methylobacterium crusticola</name>
    <dbReference type="NCBI Taxonomy" id="1697972"/>
    <lineage>
        <taxon>Bacteria</taxon>
        <taxon>Pseudomonadati</taxon>
        <taxon>Pseudomonadota</taxon>
        <taxon>Alphaproteobacteria</taxon>
        <taxon>Hyphomicrobiales</taxon>
        <taxon>Methylobacteriaceae</taxon>
        <taxon>Methylobacterium</taxon>
    </lineage>
</organism>
<gene>
    <name evidence="2" type="ORF">OPKNFCMD_0725</name>
</gene>
<proteinExistence type="predicted"/>
<accession>A0ABQ4QSH3</accession>
<evidence type="ECO:0000313" key="3">
    <source>
        <dbReference type="Proteomes" id="UP001055167"/>
    </source>
</evidence>
<reference evidence="2" key="1">
    <citation type="journal article" date="2021" name="Front. Microbiol.">
        <title>Comprehensive Comparative Genomics and Phenotyping of Methylobacterium Species.</title>
        <authorList>
            <person name="Alessa O."/>
            <person name="Ogura Y."/>
            <person name="Fujitani Y."/>
            <person name="Takami H."/>
            <person name="Hayashi T."/>
            <person name="Sahin N."/>
            <person name="Tani A."/>
        </authorList>
    </citation>
    <scope>NUCLEOTIDE SEQUENCE</scope>
    <source>
        <strain evidence="2">KCTC 52305</strain>
    </source>
</reference>
<protein>
    <submittedName>
        <fullName evidence="2">Uncharacterized protein</fullName>
    </submittedName>
</protein>